<keyword evidence="4" id="KW-0560">Oxidoreductase</keyword>
<dbReference type="Proteomes" id="UP000622707">
    <property type="component" value="Unassembled WGS sequence"/>
</dbReference>
<dbReference type="SUPFAM" id="SSF52096">
    <property type="entry name" value="ClpP/crotonase"/>
    <property type="match status" value="1"/>
</dbReference>
<feature type="domain" description="3-hydroxyacyl-CoA dehydrogenase C-terminal" evidence="9">
    <location>
        <begin position="224"/>
        <end position="325"/>
    </location>
</feature>
<keyword evidence="3" id="KW-0442">Lipid degradation</keyword>
<evidence type="ECO:0000259" key="9">
    <source>
        <dbReference type="Pfam" id="PF00725"/>
    </source>
</evidence>
<evidence type="ECO:0000313" key="12">
    <source>
        <dbReference type="Proteomes" id="UP000622707"/>
    </source>
</evidence>
<evidence type="ECO:0000256" key="4">
    <source>
        <dbReference type="ARBA" id="ARBA00023002"/>
    </source>
</evidence>
<accession>A0ABS1JHW9</accession>
<feature type="domain" description="3-hydroxyacyl-CoA dehydrogenase NAD binding" evidence="10">
    <location>
        <begin position="38"/>
        <end position="221"/>
    </location>
</feature>
<evidence type="ECO:0000256" key="2">
    <source>
        <dbReference type="ARBA" id="ARBA00022832"/>
    </source>
</evidence>
<comment type="caution">
    <text evidence="11">The sequence shown here is derived from an EMBL/GenBank/DDBJ whole genome shotgun (WGS) entry which is preliminary data.</text>
</comment>
<dbReference type="Gene3D" id="1.10.1040.50">
    <property type="match status" value="1"/>
</dbReference>
<organism evidence="11 12">
    <name type="scientific">Ramlibacter alkalitolerans</name>
    <dbReference type="NCBI Taxonomy" id="2039631"/>
    <lineage>
        <taxon>Bacteria</taxon>
        <taxon>Pseudomonadati</taxon>
        <taxon>Pseudomonadota</taxon>
        <taxon>Betaproteobacteria</taxon>
        <taxon>Burkholderiales</taxon>
        <taxon>Comamonadaceae</taxon>
        <taxon>Ramlibacter</taxon>
    </lineage>
</organism>
<dbReference type="InterPro" id="IPR008927">
    <property type="entry name" value="6-PGluconate_DH-like_C_sf"/>
</dbReference>
<evidence type="ECO:0000256" key="6">
    <source>
        <dbReference type="ARBA" id="ARBA00023098"/>
    </source>
</evidence>
<dbReference type="InterPro" id="IPR036291">
    <property type="entry name" value="NAD(P)-bd_dom_sf"/>
</dbReference>
<evidence type="ECO:0000256" key="5">
    <source>
        <dbReference type="ARBA" id="ARBA00023027"/>
    </source>
</evidence>
<dbReference type="Pfam" id="PF00378">
    <property type="entry name" value="ECH_1"/>
    <property type="match status" value="1"/>
</dbReference>
<reference evidence="11 12" key="1">
    <citation type="journal article" date="2017" name="Int. J. Syst. Evol. Microbiol.">
        <title>Ramlibacter alkalitolerans sp. nov., alkali-tolerant bacterium isolated from soil of ginseng.</title>
        <authorList>
            <person name="Lee D.H."/>
            <person name="Cha C.J."/>
        </authorList>
    </citation>
    <scope>NUCLEOTIDE SEQUENCE [LARGE SCALE GENOMIC DNA]</scope>
    <source>
        <strain evidence="11 12">KACC 19305</strain>
    </source>
</reference>
<sequence length="829" mass="89642">MNKQGAAVYKEHEQAGGGGTAASGEGRGRTANRFTVKKVAVLGAGVMGAQIAAHLVNVKVPVVLFDLPAKEGPKNGVVTKAVEGLKKLKPSPLGVPEDAALIQPANYEEHLALLGECDLVIEAIAERMDWKLDLYRKIAPHVAPHAIVASNTSGLSITKMAEALPEALKPRFCGIHFFNPPRYMYLVELIATPTTKPQILDDLETFVTSGLGKGVVRAKDTPNFIANRVGIAGMLGTMREVEKFGLSFDVVDDLTGKKLGRASSGTFRTADVVGLDTMAHVIKTLQDTLSAETDPFYGSFATPEVLKVLLEQGNLGQKTKAGFYRKVGRDILRFDPARKDYVPGGEKADEVYGRMLRKPAAERLKLLRNASGAQGQFLWSILRNGFHYAAVHLATIAETARDVDQAMRWGFGMKQGPFELWQEAGWLQVVQWIQEDIDAGKALSKAPLPEWVFKGPVAEAGGVHTAEGSFNPTSGRFEPRRVLPVYQRQVFPELLRGEAGARFETAGTTVHEDRNVRLWTLDHEVLIVSLKTKMHTISPEVCEGLQQAIETAEKDYQGLVIWSGDEPFSAGADLESTLPAFVAVGVAAIEDAEGFMQQTMLRLRYASVPVVSAIRGLALGGGCELGLYSAKRVAAMESYIGLVEVGVGLVPGAGGLTYIARRAAENAATSTDKDLLKFLTEGFTAAAMAKVGTSAIESRKIGYLLDSDVIVPNKDELLYVALQQAKALYDAGYRPPHRRMFPVAGRSAKATIQGQLVNLRDGGFASAHDFHIASLIANVVTGGDVDANTLVTEEYLMALERQAFCELVQHPKTQERILGMLSTGKPVRN</sequence>
<feature type="region of interest" description="Disordered" evidence="8">
    <location>
        <begin position="1"/>
        <end position="28"/>
    </location>
</feature>
<dbReference type="PANTHER" id="PTHR48075:SF7">
    <property type="entry name" value="3-HYDROXYACYL-COA DEHYDROGENASE-RELATED"/>
    <property type="match status" value="1"/>
</dbReference>
<dbReference type="Gene3D" id="3.40.50.720">
    <property type="entry name" value="NAD(P)-binding Rossmann-like Domain"/>
    <property type="match status" value="1"/>
</dbReference>
<evidence type="ECO:0000259" key="10">
    <source>
        <dbReference type="Pfam" id="PF02737"/>
    </source>
</evidence>
<evidence type="ECO:0000256" key="7">
    <source>
        <dbReference type="ARBA" id="ARBA00049556"/>
    </source>
</evidence>
<evidence type="ECO:0000256" key="3">
    <source>
        <dbReference type="ARBA" id="ARBA00022963"/>
    </source>
</evidence>
<evidence type="ECO:0000256" key="1">
    <source>
        <dbReference type="ARBA" id="ARBA00005005"/>
    </source>
</evidence>
<protein>
    <submittedName>
        <fullName evidence="11">Enoyl-CoA hydratase/isomerase family protein</fullName>
    </submittedName>
</protein>
<dbReference type="InterPro" id="IPR006176">
    <property type="entry name" value="3-OHacyl-CoA_DH_NAD-bd"/>
</dbReference>
<dbReference type="Pfam" id="PF00725">
    <property type="entry name" value="3HCDH"/>
    <property type="match status" value="1"/>
</dbReference>
<dbReference type="SUPFAM" id="SSF51735">
    <property type="entry name" value="NAD(P)-binding Rossmann-fold domains"/>
    <property type="match status" value="1"/>
</dbReference>
<keyword evidence="5" id="KW-0520">NAD</keyword>
<evidence type="ECO:0000313" key="11">
    <source>
        <dbReference type="EMBL" id="MBL0423813.1"/>
    </source>
</evidence>
<keyword evidence="2" id="KW-0276">Fatty acid metabolism</keyword>
<dbReference type="EMBL" id="JAEQND010000001">
    <property type="protein sequence ID" value="MBL0423813.1"/>
    <property type="molecule type" value="Genomic_DNA"/>
</dbReference>
<dbReference type="CDD" id="cd06558">
    <property type="entry name" value="crotonase-like"/>
    <property type="match status" value="1"/>
</dbReference>
<proteinExistence type="predicted"/>
<dbReference type="Pfam" id="PF02737">
    <property type="entry name" value="3HCDH_N"/>
    <property type="match status" value="1"/>
</dbReference>
<dbReference type="InterPro" id="IPR029045">
    <property type="entry name" value="ClpP/crotonase-like_dom_sf"/>
</dbReference>
<dbReference type="InterPro" id="IPR001753">
    <property type="entry name" value="Enoyl-CoA_hydra/iso"/>
</dbReference>
<dbReference type="Gene3D" id="3.90.226.10">
    <property type="entry name" value="2-enoyl-CoA Hydratase, Chain A, domain 1"/>
    <property type="match status" value="1"/>
</dbReference>
<dbReference type="SUPFAM" id="SSF48179">
    <property type="entry name" value="6-phosphogluconate dehydrogenase C-terminal domain-like"/>
    <property type="match status" value="2"/>
</dbReference>
<comment type="pathway">
    <text evidence="1">Lipid metabolism; fatty acid beta-oxidation.</text>
</comment>
<keyword evidence="6" id="KW-0443">Lipid metabolism</keyword>
<dbReference type="RefSeq" id="WP_201687046.1">
    <property type="nucleotide sequence ID" value="NZ_JAEQND010000001.1"/>
</dbReference>
<dbReference type="PANTHER" id="PTHR48075">
    <property type="entry name" value="3-HYDROXYACYL-COA DEHYDROGENASE FAMILY PROTEIN"/>
    <property type="match status" value="1"/>
</dbReference>
<gene>
    <name evidence="11" type="ORF">JI746_01740</name>
</gene>
<dbReference type="InterPro" id="IPR006108">
    <property type="entry name" value="3HC_DH_C"/>
</dbReference>
<evidence type="ECO:0000256" key="8">
    <source>
        <dbReference type="SAM" id="MobiDB-lite"/>
    </source>
</evidence>
<name>A0ABS1JHW9_9BURK</name>
<keyword evidence="12" id="KW-1185">Reference proteome</keyword>
<comment type="catalytic activity">
    <reaction evidence="7">
        <text>a (3S)-3-hydroxyacyl-CoA + NAD(+) = a 3-oxoacyl-CoA + NADH + H(+)</text>
        <dbReference type="Rhea" id="RHEA:22432"/>
        <dbReference type="ChEBI" id="CHEBI:15378"/>
        <dbReference type="ChEBI" id="CHEBI:57318"/>
        <dbReference type="ChEBI" id="CHEBI:57540"/>
        <dbReference type="ChEBI" id="CHEBI:57945"/>
        <dbReference type="ChEBI" id="CHEBI:90726"/>
        <dbReference type="EC" id="1.1.1.35"/>
    </reaction>
</comment>